<keyword evidence="1" id="KW-0677">Repeat</keyword>
<organism evidence="3 4">
    <name type="scientific">candidate division TA06 bacterium DG_24</name>
    <dbReference type="NCBI Taxonomy" id="1703770"/>
    <lineage>
        <taxon>Bacteria</taxon>
        <taxon>Bacteria division TA06</taxon>
    </lineage>
</organism>
<keyword evidence="2" id="KW-0472">Membrane</keyword>
<dbReference type="PANTHER" id="PTHR24104">
    <property type="entry name" value="E3 UBIQUITIN-PROTEIN LIGASE NHLRC1-RELATED"/>
    <property type="match status" value="1"/>
</dbReference>
<feature type="transmembrane region" description="Helical" evidence="2">
    <location>
        <begin position="20"/>
        <end position="37"/>
    </location>
</feature>
<reference evidence="3 4" key="1">
    <citation type="journal article" date="2015" name="Microbiome">
        <title>Genomic resolution of linkages in carbon, nitrogen, and sulfur cycling among widespread estuary sediment bacteria.</title>
        <authorList>
            <person name="Baker B.J."/>
            <person name="Lazar C.S."/>
            <person name="Teske A.P."/>
            <person name="Dick G.J."/>
        </authorList>
    </citation>
    <scope>NUCLEOTIDE SEQUENCE [LARGE SCALE GENOMIC DNA]</scope>
    <source>
        <strain evidence="3">DG_24</strain>
    </source>
</reference>
<proteinExistence type="predicted"/>
<dbReference type="InterPro" id="IPR050952">
    <property type="entry name" value="TRIM-NHL_E3_ligases"/>
</dbReference>
<dbReference type="InterPro" id="IPR001258">
    <property type="entry name" value="NHL_repeat"/>
</dbReference>
<keyword evidence="2" id="KW-1133">Transmembrane helix</keyword>
<sequence>MNDQMTPEGGGTMRPFCCRIGWLMLLIPFIAIVGLLINGCEKELVEPEDPDAPIINSLTADPPTIGIRGRVTLKCIAADPEHNKDFTFSWSSTAGSFVNSNGDSTTHPDLSVHANYATWNAPDTPQDVTMTVVVDDETNQTSQSVGVRVTAYELVAYWGMVEAAGDSTHHPGMLDMPRGVEIVGDYCYVADWGNDRMQRFSRLDGTYDTLWTFVVSGPDTVDIDGPIDIAADDAGNVFLVDHRRLYRFDAVGQDIVFDRYASVPDSFSIGLATDAGGNVYLSRGNSGTIRGYDGDNLSSLPSLVTGLSSPRGITFDPGDDFLVVDYDRIPFADTIAPDSIVYDTTTVSWILRYEAPAYVVVSDTIGQYGEAGDGELYVPFALAYGAFDDAVFVTDLGGSGDPLLTRVVMFSSDGTFQLEWGSAGGALESFNAPLGLAADDEGFVYVSDTGNNAIKKYSP</sequence>
<name>A0A0S7WV41_UNCT6</name>
<accession>A0A0S7WV41</accession>
<keyword evidence="2" id="KW-0812">Transmembrane</keyword>
<evidence type="ECO:0000256" key="2">
    <source>
        <dbReference type="SAM" id="Phobius"/>
    </source>
</evidence>
<evidence type="ECO:0000313" key="4">
    <source>
        <dbReference type="Proteomes" id="UP000052008"/>
    </source>
</evidence>
<dbReference type="Proteomes" id="UP000052008">
    <property type="component" value="Unassembled WGS sequence"/>
</dbReference>
<evidence type="ECO:0000313" key="3">
    <source>
        <dbReference type="EMBL" id="KPJ54020.1"/>
    </source>
</evidence>
<dbReference type="InterPro" id="IPR011042">
    <property type="entry name" value="6-blade_b-propeller_TolB-like"/>
</dbReference>
<gene>
    <name evidence="3" type="ORF">AMJ39_02355</name>
</gene>
<dbReference type="SUPFAM" id="SSF101898">
    <property type="entry name" value="NHL repeat"/>
    <property type="match status" value="1"/>
</dbReference>
<protein>
    <submittedName>
        <fullName evidence="3">Uncharacterized protein</fullName>
    </submittedName>
</protein>
<dbReference type="Gene3D" id="2.120.10.30">
    <property type="entry name" value="TolB, C-terminal domain"/>
    <property type="match status" value="2"/>
</dbReference>
<dbReference type="AlphaFoldDB" id="A0A0S7WV41"/>
<evidence type="ECO:0000256" key="1">
    <source>
        <dbReference type="ARBA" id="ARBA00022737"/>
    </source>
</evidence>
<dbReference type="CDD" id="cd05819">
    <property type="entry name" value="NHL"/>
    <property type="match status" value="1"/>
</dbReference>
<comment type="caution">
    <text evidence="3">The sequence shown here is derived from an EMBL/GenBank/DDBJ whole genome shotgun (WGS) entry which is preliminary data.</text>
</comment>
<dbReference type="STRING" id="1703770.AMJ39_02355"/>
<dbReference type="EMBL" id="LIZS01000008">
    <property type="protein sequence ID" value="KPJ54020.1"/>
    <property type="molecule type" value="Genomic_DNA"/>
</dbReference>
<dbReference type="Pfam" id="PF01436">
    <property type="entry name" value="NHL"/>
    <property type="match status" value="1"/>
</dbReference>